<evidence type="ECO:0000256" key="1">
    <source>
        <dbReference type="ARBA" id="ARBA00022679"/>
    </source>
</evidence>
<dbReference type="RefSeq" id="WP_210356145.1">
    <property type="nucleotide sequence ID" value="NZ_JAEQMU010000006.1"/>
</dbReference>
<accession>A0ABW5KZQ1</accession>
<proteinExistence type="predicted"/>
<dbReference type="PANTHER" id="PTHR32385:SF15">
    <property type="entry name" value="INOSITOL PHOSPHOCERAMIDE MANNOSYLTRANSFERASE 1"/>
    <property type="match status" value="1"/>
</dbReference>
<dbReference type="EMBL" id="JBHULD010000008">
    <property type="protein sequence ID" value="MFD2554224.1"/>
    <property type="molecule type" value="Genomic_DNA"/>
</dbReference>
<name>A0ABW5KZQ1_9SPHI</name>
<comment type="caution">
    <text evidence="2">The sequence shown here is derived from an EMBL/GenBank/DDBJ whole genome shotgun (WGS) entry which is preliminary data.</text>
</comment>
<gene>
    <name evidence="2" type="ORF">ACFSQW_07475</name>
</gene>
<dbReference type="SUPFAM" id="SSF53448">
    <property type="entry name" value="Nucleotide-diphospho-sugar transferases"/>
    <property type="match status" value="1"/>
</dbReference>
<keyword evidence="3" id="KW-1185">Reference proteome</keyword>
<dbReference type="PANTHER" id="PTHR32385">
    <property type="entry name" value="MANNOSYL PHOSPHORYLINOSITOL CERAMIDE SYNTHASE"/>
    <property type="match status" value="1"/>
</dbReference>
<organism evidence="2 3">
    <name type="scientific">Sphingobacterium tabacisoli</name>
    <dbReference type="NCBI Taxonomy" id="2044855"/>
    <lineage>
        <taxon>Bacteria</taxon>
        <taxon>Pseudomonadati</taxon>
        <taxon>Bacteroidota</taxon>
        <taxon>Sphingobacteriia</taxon>
        <taxon>Sphingobacteriales</taxon>
        <taxon>Sphingobacteriaceae</taxon>
        <taxon>Sphingobacterium</taxon>
    </lineage>
</organism>
<sequence>MIPKTIHYCWFGGNELPKLAEKCIESWKTFLPEYEVKQWNESNFDLDFCQYTREAYDNKKYAYVTDVVRLYALKSEGGVYLDSDVEVLKPLDDFLHHAAFSGFESNNLIPTGIMASIKDGEWVSDMLSYYNDKSFLDSSNNPILETNVTIITKLMEQKGIILNNTYQEISNYIAFYPHDYFCPKEWTNGVITLTDNSHCIHHFAGSWLPKGYKRKRAIYNFIKRLIGIDRYKRLRGYE</sequence>
<keyword evidence="1" id="KW-0808">Transferase</keyword>
<dbReference type="Gene3D" id="3.90.550.20">
    <property type="match status" value="1"/>
</dbReference>
<dbReference type="Pfam" id="PF04488">
    <property type="entry name" value="Gly_transf_sug"/>
    <property type="match status" value="1"/>
</dbReference>
<evidence type="ECO:0000313" key="2">
    <source>
        <dbReference type="EMBL" id="MFD2554224.1"/>
    </source>
</evidence>
<protein>
    <submittedName>
        <fullName evidence="2">Glycosyltransferase family 32 protein</fullName>
    </submittedName>
</protein>
<dbReference type="InterPro" id="IPR051706">
    <property type="entry name" value="Glycosyltransferase_domain"/>
</dbReference>
<evidence type="ECO:0000313" key="3">
    <source>
        <dbReference type="Proteomes" id="UP001597440"/>
    </source>
</evidence>
<dbReference type="Proteomes" id="UP001597440">
    <property type="component" value="Unassembled WGS sequence"/>
</dbReference>
<dbReference type="InterPro" id="IPR029044">
    <property type="entry name" value="Nucleotide-diphossugar_trans"/>
</dbReference>
<reference evidence="3" key="1">
    <citation type="journal article" date="2019" name="Int. J. Syst. Evol. Microbiol.">
        <title>The Global Catalogue of Microorganisms (GCM) 10K type strain sequencing project: providing services to taxonomists for standard genome sequencing and annotation.</title>
        <authorList>
            <consortium name="The Broad Institute Genomics Platform"/>
            <consortium name="The Broad Institute Genome Sequencing Center for Infectious Disease"/>
            <person name="Wu L."/>
            <person name="Ma J."/>
        </authorList>
    </citation>
    <scope>NUCLEOTIDE SEQUENCE [LARGE SCALE GENOMIC DNA]</scope>
    <source>
        <strain evidence="3">KCTC 52298</strain>
    </source>
</reference>
<dbReference type="InterPro" id="IPR007577">
    <property type="entry name" value="GlycoTrfase_DXD_sugar-bd_CS"/>
</dbReference>